<dbReference type="OrthoDB" id="4509614at2"/>
<dbReference type="Proteomes" id="UP000309454">
    <property type="component" value="Unassembled WGS sequence"/>
</dbReference>
<dbReference type="Pfam" id="PF13538">
    <property type="entry name" value="UvrD_C_2"/>
    <property type="match status" value="1"/>
</dbReference>
<proteinExistence type="predicted"/>
<comment type="caution">
    <text evidence="2">The sequence shown here is derived from an EMBL/GenBank/DDBJ whole genome shotgun (WGS) entry which is preliminary data.</text>
</comment>
<dbReference type="InterPro" id="IPR027785">
    <property type="entry name" value="UvrD-like_helicase_C"/>
</dbReference>
<organism evidence="2 3">
    <name type="scientific">Parvibacter caecicola</name>
    <dbReference type="NCBI Taxonomy" id="747645"/>
    <lineage>
        <taxon>Bacteria</taxon>
        <taxon>Bacillati</taxon>
        <taxon>Actinomycetota</taxon>
        <taxon>Coriobacteriia</taxon>
        <taxon>Coriobacteriales</taxon>
        <taxon>Coriobacteriaceae</taxon>
        <taxon>Parvibacter</taxon>
    </lineage>
</organism>
<gene>
    <name evidence="2" type="ORF">E5982_08735</name>
</gene>
<dbReference type="InterPro" id="IPR000212">
    <property type="entry name" value="DNA_helicase_UvrD/REP"/>
</dbReference>
<dbReference type="EMBL" id="SSTM01000007">
    <property type="protein sequence ID" value="TJW09725.1"/>
    <property type="molecule type" value="Genomic_DNA"/>
</dbReference>
<dbReference type="AlphaFoldDB" id="A0A4T9T9K0"/>
<feature type="domain" description="UvrD-like helicase C-terminal" evidence="1">
    <location>
        <begin position="483"/>
        <end position="530"/>
    </location>
</feature>
<name>A0A4T9T9K0_9ACTN</name>
<keyword evidence="3" id="KW-1185">Reference proteome</keyword>
<dbReference type="InterPro" id="IPR027417">
    <property type="entry name" value="P-loop_NTPase"/>
</dbReference>
<sequence length="567" mass="63499">MAKMIPDTPRDFSPSSLEGAMFDGLSRLPDSYYVFHSFKIVSTQDGIVRESETDFVVFHPEKGLLCVEAKAGHVSYSDGLWYYGSGIEMRHGGPFEQARANMRKLMGLFEEKGLREELRNCKFLHAVWFPSVSKSEMRHVNLPSDADESIVMLKEDLLDPGEKIDRIFSLDVPSGTKTGLTAMQARRVVNRVLSPSFHLFVSSTLEIDLGKNAFRRMTEEQARIIDFLESQPSAAINGAAGTGKTVLAIEKAQRSALEKQKVLFLCFNRMLRDHLEDTHRNKYIDFRTIDGLAASLVKSDSCDPAALDERLWELCFDGAFPYQHIVVDEGQDFGQERYEEAGILETLSEIVLSRDDGTFYVFYDRMQLVQGANLPRCIENADCRITLHKNCRNTENIAITSQKPLHMKKTPLMRDGMMEGDLPTLHLIDTQADCYKAVLNAYRDCVDDGLSEIVVLTCGTLDKSALIGNVKDGRIELDGKKVLMTTCRRFKGLESDAVILVDVTERALAGTDVLLFYVGASRARFKLFIIGQLTEEECISVSKELGKASARRPRKSLATALNALLEA</sequence>
<dbReference type="CDD" id="cd01120">
    <property type="entry name" value="RecA-like_superfamily"/>
    <property type="match status" value="1"/>
</dbReference>
<dbReference type="GO" id="GO:0005524">
    <property type="term" value="F:ATP binding"/>
    <property type="evidence" value="ECO:0007669"/>
    <property type="project" value="InterPro"/>
</dbReference>
<dbReference type="PANTHER" id="PTHR11070">
    <property type="entry name" value="UVRD / RECB / PCRA DNA HELICASE FAMILY MEMBER"/>
    <property type="match status" value="1"/>
</dbReference>
<dbReference type="GO" id="GO:0003677">
    <property type="term" value="F:DNA binding"/>
    <property type="evidence" value="ECO:0007669"/>
    <property type="project" value="InterPro"/>
</dbReference>
<dbReference type="Gene3D" id="3.40.50.300">
    <property type="entry name" value="P-loop containing nucleotide triphosphate hydrolases"/>
    <property type="match status" value="2"/>
</dbReference>
<accession>A0A4T9T9K0</accession>
<evidence type="ECO:0000313" key="2">
    <source>
        <dbReference type="EMBL" id="TJW09725.1"/>
    </source>
</evidence>
<evidence type="ECO:0000259" key="1">
    <source>
        <dbReference type="Pfam" id="PF13538"/>
    </source>
</evidence>
<dbReference type="GO" id="GO:0043138">
    <property type="term" value="F:3'-5' DNA helicase activity"/>
    <property type="evidence" value="ECO:0007669"/>
    <property type="project" value="TreeGrafter"/>
</dbReference>
<reference evidence="2 3" key="1">
    <citation type="submission" date="2019-04" db="EMBL/GenBank/DDBJ databases">
        <title>Microbes associate with the intestines of laboratory mice.</title>
        <authorList>
            <person name="Navarre W."/>
            <person name="Wong E."/>
            <person name="Huang K.C."/>
            <person name="Tropini C."/>
            <person name="Ng K."/>
            <person name="Yu B."/>
        </authorList>
    </citation>
    <scope>NUCLEOTIDE SEQUENCE [LARGE SCALE GENOMIC DNA]</scope>
    <source>
        <strain evidence="2 3">NM48_B13</strain>
    </source>
</reference>
<dbReference type="SUPFAM" id="SSF52540">
    <property type="entry name" value="P-loop containing nucleoside triphosphate hydrolases"/>
    <property type="match status" value="1"/>
</dbReference>
<dbReference type="RefSeq" id="WP_136846138.1">
    <property type="nucleotide sequence ID" value="NZ_SSTM01000007.1"/>
</dbReference>
<dbReference type="GO" id="GO:0000725">
    <property type="term" value="P:recombinational repair"/>
    <property type="evidence" value="ECO:0007669"/>
    <property type="project" value="TreeGrafter"/>
</dbReference>
<evidence type="ECO:0000313" key="3">
    <source>
        <dbReference type="Proteomes" id="UP000309454"/>
    </source>
</evidence>
<dbReference type="PANTHER" id="PTHR11070:SF2">
    <property type="entry name" value="ATP-DEPENDENT DNA HELICASE SRS2"/>
    <property type="match status" value="1"/>
</dbReference>
<protein>
    <recommendedName>
        <fullName evidence="1">UvrD-like helicase C-terminal domain-containing protein</fullName>
    </recommendedName>
</protein>